<dbReference type="PRINTS" id="PR00301">
    <property type="entry name" value="HEATSHOCK70"/>
</dbReference>
<evidence type="ECO:0000256" key="2">
    <source>
        <dbReference type="ARBA" id="ARBA00022840"/>
    </source>
</evidence>
<organism evidence="4 5">
    <name type="scientific">Thalassiosira oceanica</name>
    <name type="common">Marine diatom</name>
    <dbReference type="NCBI Taxonomy" id="159749"/>
    <lineage>
        <taxon>Eukaryota</taxon>
        <taxon>Sar</taxon>
        <taxon>Stramenopiles</taxon>
        <taxon>Ochrophyta</taxon>
        <taxon>Bacillariophyta</taxon>
        <taxon>Coscinodiscophyceae</taxon>
        <taxon>Thalassiosirophycidae</taxon>
        <taxon>Thalassiosirales</taxon>
        <taxon>Thalassiosiraceae</taxon>
        <taxon>Thalassiosira</taxon>
    </lineage>
</organism>
<feature type="compositionally biased region" description="Basic and acidic residues" evidence="3">
    <location>
        <begin position="555"/>
        <end position="571"/>
    </location>
</feature>
<dbReference type="GO" id="GO:0005829">
    <property type="term" value="C:cytosol"/>
    <property type="evidence" value="ECO:0007669"/>
    <property type="project" value="TreeGrafter"/>
</dbReference>
<evidence type="ECO:0000313" key="5">
    <source>
        <dbReference type="Proteomes" id="UP000266841"/>
    </source>
</evidence>
<dbReference type="InterPro" id="IPR043129">
    <property type="entry name" value="ATPase_NBD"/>
</dbReference>
<dbReference type="FunFam" id="1.20.1270.10:FF:000002">
    <property type="entry name" value="Heat shock 70 kDa protein 4"/>
    <property type="match status" value="1"/>
</dbReference>
<name>K0TFM3_THAOC</name>
<dbReference type="Pfam" id="PF00012">
    <property type="entry name" value="HSP70"/>
    <property type="match status" value="1"/>
</dbReference>
<keyword evidence="5" id="KW-1185">Reference proteome</keyword>
<dbReference type="PANTHER" id="PTHR45639">
    <property type="entry name" value="HSC70CB, ISOFORM G-RELATED"/>
    <property type="match status" value="1"/>
</dbReference>
<dbReference type="GO" id="GO:0005634">
    <property type="term" value="C:nucleus"/>
    <property type="evidence" value="ECO:0007669"/>
    <property type="project" value="TreeGrafter"/>
</dbReference>
<dbReference type="GO" id="GO:0005524">
    <property type="term" value="F:ATP binding"/>
    <property type="evidence" value="ECO:0007669"/>
    <property type="project" value="UniProtKB-KW"/>
</dbReference>
<keyword evidence="1" id="KW-0547">Nucleotide-binding</keyword>
<dbReference type="EMBL" id="AGNL01002689">
    <property type="protein sequence ID" value="EJK75849.1"/>
    <property type="molecule type" value="Genomic_DNA"/>
</dbReference>
<feature type="compositionally biased region" description="Basic and acidic residues" evidence="3">
    <location>
        <begin position="794"/>
        <end position="820"/>
    </location>
</feature>
<dbReference type="InterPro" id="IPR029048">
    <property type="entry name" value="HSP70_C_sf"/>
</dbReference>
<dbReference type="OrthoDB" id="434160at2759"/>
<dbReference type="AlphaFoldDB" id="K0TFM3"/>
<dbReference type="GO" id="GO:0140662">
    <property type="term" value="F:ATP-dependent protein folding chaperone"/>
    <property type="evidence" value="ECO:0007669"/>
    <property type="project" value="InterPro"/>
</dbReference>
<dbReference type="SUPFAM" id="SSF100934">
    <property type="entry name" value="Heat shock protein 70kD (HSP70), C-terminal subdomain"/>
    <property type="match status" value="2"/>
</dbReference>
<dbReference type="eggNOG" id="KOG0103">
    <property type="taxonomic scope" value="Eukaryota"/>
</dbReference>
<evidence type="ECO:0000313" key="4">
    <source>
        <dbReference type="EMBL" id="EJK75849.1"/>
    </source>
</evidence>
<dbReference type="Gene3D" id="3.30.420.40">
    <property type="match status" value="2"/>
</dbReference>
<feature type="region of interest" description="Disordered" evidence="3">
    <location>
        <begin position="779"/>
        <end position="835"/>
    </location>
</feature>
<dbReference type="Gene3D" id="1.20.1270.10">
    <property type="match status" value="1"/>
</dbReference>
<dbReference type="Gene3D" id="3.30.30.30">
    <property type="match status" value="1"/>
</dbReference>
<evidence type="ECO:0000256" key="3">
    <source>
        <dbReference type="SAM" id="MobiDB-lite"/>
    </source>
</evidence>
<dbReference type="Proteomes" id="UP000266841">
    <property type="component" value="Unassembled WGS sequence"/>
</dbReference>
<gene>
    <name evidence="4" type="ORF">THAOC_02414</name>
</gene>
<sequence length="835" mass="90754">MSVVGVDFGAKHSVIAAAGRGGVDVILNGNSQRLNPNMVGFDQSRSMGEAASSTALSNYKNTITNIKRLVGLSYDDPRAQAEMKRCPFKCVPYAHPSGPAGIAVSVRLQDDQRTIPIECVAGMMVKHMGQVAALKAAADSPGATTAECFPRDWVVAIPGYYTDAQRRAFAAGCEMAGVKGVQRFMHETTATALAFGIFKDIRKEFSKDRSTHVMFVDMGATTYSVSIVDFQPGRLVVKSAQYDVDLGGRDFDAVISDWIATKFEEKYRGKLSGAVRDNTKVMLKLGVAAEKAKKTLSPAGVKEARINLECLMDDLDFGISLRADEYKAMCEPLLARLAGPIERALAETKLTAADLSSVEIVGGATRVSSVKLTLAQVLGLDASAVNNGLSTTMNADEAVARGCALQSAILSPRFKVLPYEVVEYQPFPIKIEWDGAHEAGMEVDAEAGDATPTNSVVMFERGCNFPIVRRVTLRRSGKFTVDAMYDESALGNGFPAGSSRAIATFNINSPADADCKIRVNVKQDISGSLTLSSAQMVEEIVEEDKPAEEGGAESKAPEGGEGDAAKEGGEKKKPKLKKTNLEFSILRPLDWTPAEMQKENELEVEMENVDRVVRETADARNELESYIYDMRDKIISESQLMPYCTDQEKADFGKMLESMENWLYEDGFDATKSVYAKKLEELKVVGGPIERRSYEASARPAAMSTLQKTIEKYTSWLNTSQGDEAYAHVTDDERAKCSDKCDKASAWMYDMLDRQGGLPANADPAVTVEQIYATNKGVNDTVSPIMHKPKPKPKKVEEKKEDATPPETKEGGKEEAKPEPMDTSGSGGDPEPMAE</sequence>
<evidence type="ECO:0000256" key="1">
    <source>
        <dbReference type="ARBA" id="ARBA00022741"/>
    </source>
</evidence>
<proteinExistence type="predicted"/>
<dbReference type="SUPFAM" id="SSF53067">
    <property type="entry name" value="Actin-like ATPase domain"/>
    <property type="match status" value="2"/>
</dbReference>
<dbReference type="PANTHER" id="PTHR45639:SF4">
    <property type="entry name" value="HSC70CB, ISOFORM G"/>
    <property type="match status" value="1"/>
</dbReference>
<dbReference type="Gene3D" id="2.60.34.10">
    <property type="entry name" value="Substrate Binding Domain Of DNAk, Chain A, domain 1"/>
    <property type="match status" value="1"/>
</dbReference>
<dbReference type="InterPro" id="IPR029047">
    <property type="entry name" value="HSP70_peptide-bd_sf"/>
</dbReference>
<dbReference type="OMA" id="KEYECIE"/>
<dbReference type="FunFam" id="3.30.30.30:FF:000002">
    <property type="entry name" value="Heat shock 70 kDa protein 4"/>
    <property type="match status" value="1"/>
</dbReference>
<dbReference type="CDD" id="cd11732">
    <property type="entry name" value="ASKHA_NBD_HSP70_HSP105-110-like"/>
    <property type="match status" value="1"/>
</dbReference>
<accession>K0TFM3</accession>
<protein>
    <submittedName>
        <fullName evidence="4">Uncharacterized protein</fullName>
    </submittedName>
</protein>
<feature type="region of interest" description="Disordered" evidence="3">
    <location>
        <begin position="542"/>
        <end position="575"/>
    </location>
</feature>
<comment type="caution">
    <text evidence="4">The sequence shown here is derived from an EMBL/GenBank/DDBJ whole genome shotgun (WGS) entry which is preliminary data.</text>
</comment>
<dbReference type="FunFam" id="3.90.640.10:FF:000003">
    <property type="entry name" value="Molecular chaperone DnaK"/>
    <property type="match status" value="1"/>
</dbReference>
<dbReference type="Gene3D" id="3.90.640.10">
    <property type="entry name" value="Actin, Chain A, domain 4"/>
    <property type="match status" value="1"/>
</dbReference>
<dbReference type="InterPro" id="IPR013126">
    <property type="entry name" value="Hsp_70_fam"/>
</dbReference>
<dbReference type="SUPFAM" id="SSF100920">
    <property type="entry name" value="Heat shock protein 70kD (HSP70), peptide-binding domain"/>
    <property type="match status" value="1"/>
</dbReference>
<keyword evidence="2" id="KW-0067">ATP-binding</keyword>
<reference evidence="4 5" key="1">
    <citation type="journal article" date="2012" name="Genome Biol.">
        <title>Genome and low-iron response of an oceanic diatom adapted to chronic iron limitation.</title>
        <authorList>
            <person name="Lommer M."/>
            <person name="Specht M."/>
            <person name="Roy A.S."/>
            <person name="Kraemer L."/>
            <person name="Andreson R."/>
            <person name="Gutowska M.A."/>
            <person name="Wolf J."/>
            <person name="Bergner S.V."/>
            <person name="Schilhabel M.B."/>
            <person name="Klostermeier U.C."/>
            <person name="Beiko R.G."/>
            <person name="Rosenstiel P."/>
            <person name="Hippler M."/>
            <person name="Laroche J."/>
        </authorList>
    </citation>
    <scope>NUCLEOTIDE SEQUENCE [LARGE SCALE GENOMIC DNA]</scope>
    <source>
        <strain evidence="4 5">CCMP1005</strain>
    </source>
</reference>